<feature type="domain" description="HTH araC/xylS-type" evidence="5">
    <location>
        <begin position="202"/>
        <end position="300"/>
    </location>
</feature>
<comment type="caution">
    <text evidence="6">The sequence shown here is derived from an EMBL/GenBank/DDBJ whole genome shotgun (WGS) entry which is preliminary data.</text>
</comment>
<evidence type="ECO:0000313" key="6">
    <source>
        <dbReference type="EMBL" id="TPD59057.1"/>
    </source>
</evidence>
<evidence type="ECO:0000313" key="7">
    <source>
        <dbReference type="Proteomes" id="UP000319148"/>
    </source>
</evidence>
<proteinExistence type="predicted"/>
<dbReference type="Gene3D" id="2.60.120.10">
    <property type="entry name" value="Jelly Rolls"/>
    <property type="match status" value="1"/>
</dbReference>
<sequence>MYISNMISNSETEMETIPNFVLYGEQRQDLFPDYLHIESIRARSLSYGWKFRPHRHHNLHQLFLIEKGGGRAVMEEMQHPLLDGTLIVMPPMAVHGFEFLPDTEGWVLTIPTPYVDRILEEEPRLPDYLAETRLIQLPNRETANSFASIFKTIAGEHAASTPARRLVLRSLVTLLVAEIFRLNPDSAEQKRDAASQKQLLLRRFQTLIEENFRQRWPVSRYADELGITATHLSRICRQLLEVPASELTTERGLLEAKRLLIYTSLSIAEIGYDLGFADPAHFSKFFRENTGQKPSDFRQAFTRRA</sequence>
<dbReference type="InterPro" id="IPR018060">
    <property type="entry name" value="HTH_AraC"/>
</dbReference>
<dbReference type="SUPFAM" id="SSF46689">
    <property type="entry name" value="Homeodomain-like"/>
    <property type="match status" value="1"/>
</dbReference>
<keyword evidence="2" id="KW-0238">DNA-binding</keyword>
<evidence type="ECO:0000256" key="3">
    <source>
        <dbReference type="ARBA" id="ARBA00023159"/>
    </source>
</evidence>
<gene>
    <name evidence="6" type="ORF">FIV46_12545</name>
</gene>
<evidence type="ECO:0000256" key="4">
    <source>
        <dbReference type="ARBA" id="ARBA00023163"/>
    </source>
</evidence>
<reference evidence="7" key="1">
    <citation type="submission" date="2019-06" db="EMBL/GenBank/DDBJ databases">
        <title>The complete genome of Emcibacter congregatus ZYLT.</title>
        <authorList>
            <person name="Zhao Z."/>
        </authorList>
    </citation>
    <scope>NUCLEOTIDE SEQUENCE [LARGE SCALE GENOMIC DNA]</scope>
    <source>
        <strain evidence="7">MCCC 1A06723</strain>
    </source>
</reference>
<dbReference type="InterPro" id="IPR014710">
    <property type="entry name" value="RmlC-like_jellyroll"/>
</dbReference>
<dbReference type="Pfam" id="PF12833">
    <property type="entry name" value="HTH_18"/>
    <property type="match status" value="1"/>
</dbReference>
<dbReference type="AlphaFoldDB" id="A0A501PG84"/>
<evidence type="ECO:0000259" key="5">
    <source>
        <dbReference type="PROSITE" id="PS01124"/>
    </source>
</evidence>
<keyword evidence="7" id="KW-1185">Reference proteome</keyword>
<accession>A0A501PG84</accession>
<dbReference type="GO" id="GO:0003700">
    <property type="term" value="F:DNA-binding transcription factor activity"/>
    <property type="evidence" value="ECO:0007669"/>
    <property type="project" value="InterPro"/>
</dbReference>
<dbReference type="InterPro" id="IPR003313">
    <property type="entry name" value="AraC-bd"/>
</dbReference>
<dbReference type="InterPro" id="IPR020449">
    <property type="entry name" value="Tscrpt_reg_AraC-type_HTH"/>
</dbReference>
<dbReference type="PANTHER" id="PTHR43280">
    <property type="entry name" value="ARAC-FAMILY TRANSCRIPTIONAL REGULATOR"/>
    <property type="match status" value="1"/>
</dbReference>
<organism evidence="6 7">
    <name type="scientific">Emcibacter nanhaiensis</name>
    <dbReference type="NCBI Taxonomy" id="1505037"/>
    <lineage>
        <taxon>Bacteria</taxon>
        <taxon>Pseudomonadati</taxon>
        <taxon>Pseudomonadota</taxon>
        <taxon>Alphaproteobacteria</taxon>
        <taxon>Emcibacterales</taxon>
        <taxon>Emcibacteraceae</taxon>
        <taxon>Emcibacter</taxon>
    </lineage>
</organism>
<dbReference type="InterPro" id="IPR047264">
    <property type="entry name" value="Cupin_HpaA-like_N"/>
</dbReference>
<dbReference type="OrthoDB" id="9814125at2"/>
<dbReference type="EMBL" id="VFIY01000015">
    <property type="protein sequence ID" value="TPD59057.1"/>
    <property type="molecule type" value="Genomic_DNA"/>
</dbReference>
<dbReference type="PRINTS" id="PR00032">
    <property type="entry name" value="HTHARAC"/>
</dbReference>
<protein>
    <submittedName>
        <fullName evidence="6">Helix-turn-helix domain-containing protein</fullName>
    </submittedName>
</protein>
<dbReference type="InterPro" id="IPR009057">
    <property type="entry name" value="Homeodomain-like_sf"/>
</dbReference>
<keyword evidence="1" id="KW-0805">Transcription regulation</keyword>
<dbReference type="Pfam" id="PF02311">
    <property type="entry name" value="AraC_binding"/>
    <property type="match status" value="1"/>
</dbReference>
<dbReference type="PROSITE" id="PS01124">
    <property type="entry name" value="HTH_ARAC_FAMILY_2"/>
    <property type="match status" value="1"/>
</dbReference>
<dbReference type="Gene3D" id="1.10.10.60">
    <property type="entry name" value="Homeodomain-like"/>
    <property type="match status" value="1"/>
</dbReference>
<name>A0A501PG84_9PROT</name>
<dbReference type="SMART" id="SM00342">
    <property type="entry name" value="HTH_ARAC"/>
    <property type="match status" value="1"/>
</dbReference>
<evidence type="ECO:0000256" key="1">
    <source>
        <dbReference type="ARBA" id="ARBA00023015"/>
    </source>
</evidence>
<evidence type="ECO:0000256" key="2">
    <source>
        <dbReference type="ARBA" id="ARBA00023125"/>
    </source>
</evidence>
<dbReference type="GO" id="GO:0043565">
    <property type="term" value="F:sequence-specific DNA binding"/>
    <property type="evidence" value="ECO:0007669"/>
    <property type="project" value="InterPro"/>
</dbReference>
<dbReference type="InterPro" id="IPR037923">
    <property type="entry name" value="HTH-like"/>
</dbReference>
<dbReference type="SUPFAM" id="SSF51215">
    <property type="entry name" value="Regulatory protein AraC"/>
    <property type="match status" value="1"/>
</dbReference>
<keyword evidence="3" id="KW-0010">Activator</keyword>
<dbReference type="Proteomes" id="UP000319148">
    <property type="component" value="Unassembled WGS sequence"/>
</dbReference>
<dbReference type="PANTHER" id="PTHR43280:SF32">
    <property type="entry name" value="TRANSCRIPTIONAL REGULATORY PROTEIN"/>
    <property type="match status" value="1"/>
</dbReference>
<dbReference type="RefSeq" id="WP_139941276.1">
    <property type="nucleotide sequence ID" value="NZ_JBHSYP010000002.1"/>
</dbReference>
<keyword evidence="4" id="KW-0804">Transcription</keyword>
<dbReference type="CDD" id="cd06999">
    <property type="entry name" value="cupin_HpaA-like_N"/>
    <property type="match status" value="1"/>
</dbReference>